<comment type="caution">
    <text evidence="5">The sequence shown here is derived from an EMBL/GenBank/DDBJ whole genome shotgun (WGS) entry which is preliminary data.</text>
</comment>
<dbReference type="OrthoDB" id="6509636at2759"/>
<reference evidence="5" key="1">
    <citation type="journal article" date="2021" name="Nat. Commun.">
        <title>Genetic determinants of endophytism in the Arabidopsis root mycobiome.</title>
        <authorList>
            <person name="Mesny F."/>
            <person name="Miyauchi S."/>
            <person name="Thiergart T."/>
            <person name="Pickel B."/>
            <person name="Atanasova L."/>
            <person name="Karlsson M."/>
            <person name="Huettel B."/>
            <person name="Barry K.W."/>
            <person name="Haridas S."/>
            <person name="Chen C."/>
            <person name="Bauer D."/>
            <person name="Andreopoulos W."/>
            <person name="Pangilinan J."/>
            <person name="LaButti K."/>
            <person name="Riley R."/>
            <person name="Lipzen A."/>
            <person name="Clum A."/>
            <person name="Drula E."/>
            <person name="Henrissat B."/>
            <person name="Kohler A."/>
            <person name="Grigoriev I.V."/>
            <person name="Martin F.M."/>
            <person name="Hacquard S."/>
        </authorList>
    </citation>
    <scope>NUCLEOTIDE SEQUENCE</scope>
    <source>
        <strain evidence="5">MPI-CAGE-AT-0016</strain>
    </source>
</reference>
<dbReference type="PANTHER" id="PTHR24096">
    <property type="entry name" value="LONG-CHAIN-FATTY-ACID--COA LIGASE"/>
    <property type="match status" value="1"/>
</dbReference>
<dbReference type="PROSITE" id="PS00455">
    <property type="entry name" value="AMP_BINDING"/>
    <property type="match status" value="1"/>
</dbReference>
<protein>
    <submittedName>
        <fullName evidence="5">CoA ligase</fullName>
    </submittedName>
</protein>
<comment type="similarity">
    <text evidence="1">Belongs to the ATP-dependent AMP-binding enzyme family.</text>
</comment>
<evidence type="ECO:0000313" key="5">
    <source>
        <dbReference type="EMBL" id="KAH7361724.1"/>
    </source>
</evidence>
<gene>
    <name evidence="5" type="ORF">B0T11DRAFT_351556</name>
</gene>
<dbReference type="AlphaFoldDB" id="A0A8K0X311"/>
<dbReference type="EMBL" id="JAGPXD010000003">
    <property type="protein sequence ID" value="KAH7361724.1"/>
    <property type="molecule type" value="Genomic_DNA"/>
</dbReference>
<keyword evidence="2 5" id="KW-0436">Ligase</keyword>
<dbReference type="InterPro" id="IPR045851">
    <property type="entry name" value="AMP-bd_C_sf"/>
</dbReference>
<sequence>MMLYRSEQPDIQLADGVPLWSWLLDSPHSCLRKSPSRDIQGFTDVSSNRHISFQELKSYTTYLSSVLSSKHGLREGDVVSVYSRNSVWYPVVTLSVVRVGAVACGVSPAYTVEELAFSLGVSKAKFIFTTHDLEDKAIRAAAKAGVPKGNVILLDGSSSSSRLTIEGLIRSGESLGPSGQVAPFRLPPGKKNADVCALLCFSSGTTGLPKAVMLSHGNLMAQCLQIQQITPADHRKILAALPFYHITGIVHQLHLPILLNANVYVLPSFTLDNMLQTVAERKIAELLIVPPILIRMVLEPESVAKHDLSHVRRFSSGAAPLSREILSLLEKQFPGTDFKQGYGMTESCSAITSHPPSKYAYKYADKVGMLVGSTEVRIVSLETGADCAPGEAGEIWARGPQIAMGYLANPKATAETFDKDGFLHTGDIGRIDDEGMLAITDRMKEMIKVKGIGVAPAELENLLLGHPAVSDVAVCGIPDERAGERPKAFVVLNSSATDALQQGRELINYVKVNKARHKWIREIEVVRSIPKSAAGKILRRKLREASGADGNTIVKDDPVRARL</sequence>
<evidence type="ECO:0000313" key="6">
    <source>
        <dbReference type="Proteomes" id="UP000813385"/>
    </source>
</evidence>
<feature type="domain" description="AMP-dependent synthetase/ligase" evidence="3">
    <location>
        <begin position="46"/>
        <end position="407"/>
    </location>
</feature>
<dbReference type="Pfam" id="PF13193">
    <property type="entry name" value="AMP-binding_C"/>
    <property type="match status" value="1"/>
</dbReference>
<dbReference type="Proteomes" id="UP000813385">
    <property type="component" value="Unassembled WGS sequence"/>
</dbReference>
<dbReference type="Gene3D" id="3.40.50.12780">
    <property type="entry name" value="N-terminal domain of ligase-like"/>
    <property type="match status" value="1"/>
</dbReference>
<accession>A0A8K0X311</accession>
<name>A0A8K0X311_9PEZI</name>
<dbReference type="InterPro" id="IPR020845">
    <property type="entry name" value="AMP-binding_CS"/>
</dbReference>
<dbReference type="CDD" id="cd05911">
    <property type="entry name" value="Firefly_Luc_like"/>
    <property type="match status" value="1"/>
</dbReference>
<dbReference type="InterPro" id="IPR025110">
    <property type="entry name" value="AMP-bd_C"/>
</dbReference>
<evidence type="ECO:0000259" key="3">
    <source>
        <dbReference type="Pfam" id="PF00501"/>
    </source>
</evidence>
<dbReference type="PANTHER" id="PTHR24096:SF149">
    <property type="entry name" value="AMP-BINDING DOMAIN-CONTAINING PROTEIN-RELATED"/>
    <property type="match status" value="1"/>
</dbReference>
<dbReference type="Gene3D" id="3.30.300.30">
    <property type="match status" value="1"/>
</dbReference>
<dbReference type="InterPro" id="IPR000873">
    <property type="entry name" value="AMP-dep_synth/lig_dom"/>
</dbReference>
<evidence type="ECO:0000256" key="2">
    <source>
        <dbReference type="ARBA" id="ARBA00022598"/>
    </source>
</evidence>
<evidence type="ECO:0000256" key="1">
    <source>
        <dbReference type="ARBA" id="ARBA00006432"/>
    </source>
</evidence>
<dbReference type="SUPFAM" id="SSF56801">
    <property type="entry name" value="Acetyl-CoA synthetase-like"/>
    <property type="match status" value="1"/>
</dbReference>
<organism evidence="5 6">
    <name type="scientific">Plectosphaerella cucumerina</name>
    <dbReference type="NCBI Taxonomy" id="40658"/>
    <lineage>
        <taxon>Eukaryota</taxon>
        <taxon>Fungi</taxon>
        <taxon>Dikarya</taxon>
        <taxon>Ascomycota</taxon>
        <taxon>Pezizomycotina</taxon>
        <taxon>Sordariomycetes</taxon>
        <taxon>Hypocreomycetidae</taxon>
        <taxon>Glomerellales</taxon>
        <taxon>Plectosphaerellaceae</taxon>
        <taxon>Plectosphaerella</taxon>
    </lineage>
</organism>
<dbReference type="InterPro" id="IPR018247">
    <property type="entry name" value="EF_Hand_1_Ca_BS"/>
</dbReference>
<dbReference type="InterPro" id="IPR042099">
    <property type="entry name" value="ANL_N_sf"/>
</dbReference>
<evidence type="ECO:0000259" key="4">
    <source>
        <dbReference type="Pfam" id="PF13193"/>
    </source>
</evidence>
<keyword evidence="6" id="KW-1185">Reference proteome</keyword>
<proteinExistence type="inferred from homology"/>
<dbReference type="PROSITE" id="PS00018">
    <property type="entry name" value="EF_HAND_1"/>
    <property type="match status" value="1"/>
</dbReference>
<dbReference type="Pfam" id="PF00501">
    <property type="entry name" value="AMP-binding"/>
    <property type="match status" value="1"/>
</dbReference>
<dbReference type="GO" id="GO:0016405">
    <property type="term" value="F:CoA-ligase activity"/>
    <property type="evidence" value="ECO:0007669"/>
    <property type="project" value="TreeGrafter"/>
</dbReference>
<feature type="domain" description="AMP-binding enzyme C-terminal" evidence="4">
    <location>
        <begin position="458"/>
        <end position="536"/>
    </location>
</feature>